<dbReference type="AlphaFoldDB" id="A0A9X3PFW4"/>
<evidence type="ECO:0000256" key="1">
    <source>
        <dbReference type="SAM" id="MobiDB-lite"/>
    </source>
</evidence>
<comment type="caution">
    <text evidence="2">The sequence shown here is derived from an EMBL/GenBank/DDBJ whole genome shotgun (WGS) entry which is preliminary data.</text>
</comment>
<feature type="region of interest" description="Disordered" evidence="1">
    <location>
        <begin position="63"/>
        <end position="106"/>
    </location>
</feature>
<name>A0A9X3PFW4_9ACTN</name>
<keyword evidence="3" id="KW-1185">Reference proteome</keyword>
<feature type="region of interest" description="Disordered" evidence="1">
    <location>
        <begin position="369"/>
        <end position="395"/>
    </location>
</feature>
<reference evidence="2" key="1">
    <citation type="submission" date="2022-12" db="EMBL/GenBank/DDBJ databases">
        <title>Gycomyces niveus sp.nov.,a novel actinomycete isolated from soil in Shouguan.</title>
        <authorList>
            <person name="Yang X."/>
        </authorList>
    </citation>
    <scope>NUCLEOTIDE SEQUENCE</scope>
    <source>
        <strain evidence="2">NEAU-A15</strain>
    </source>
</reference>
<evidence type="ECO:0008006" key="4">
    <source>
        <dbReference type="Google" id="ProtNLM"/>
    </source>
</evidence>
<protein>
    <recommendedName>
        <fullName evidence="4">PE-PGRS family protein</fullName>
    </recommendedName>
</protein>
<evidence type="ECO:0000313" key="2">
    <source>
        <dbReference type="EMBL" id="MDA1362723.1"/>
    </source>
</evidence>
<organism evidence="2 3">
    <name type="scientific">Glycomyces luteolus</name>
    <dbReference type="NCBI Taxonomy" id="2670330"/>
    <lineage>
        <taxon>Bacteria</taxon>
        <taxon>Bacillati</taxon>
        <taxon>Actinomycetota</taxon>
        <taxon>Actinomycetes</taxon>
        <taxon>Glycomycetales</taxon>
        <taxon>Glycomycetaceae</taxon>
        <taxon>Glycomyces</taxon>
    </lineage>
</organism>
<evidence type="ECO:0000313" key="3">
    <source>
        <dbReference type="Proteomes" id="UP001146067"/>
    </source>
</evidence>
<accession>A0A9X3PFW4</accession>
<gene>
    <name evidence="2" type="ORF">O1R50_24090</name>
</gene>
<dbReference type="Proteomes" id="UP001146067">
    <property type="component" value="Unassembled WGS sequence"/>
</dbReference>
<dbReference type="RefSeq" id="WP_270112806.1">
    <property type="nucleotide sequence ID" value="NZ_JAPZVP010000027.1"/>
</dbReference>
<feature type="compositionally biased region" description="Basic and acidic residues" evidence="1">
    <location>
        <begin position="381"/>
        <end position="395"/>
    </location>
</feature>
<sequence>MNDRQLETLRLVGAGDDLSGGEHVGRRVTGRALQSRGLVTVSKRDGIWRAAITDAGRYYLEHGEHLGPSDASTATARPPKQRSRESGTTPSATRHRSLGLPPVAVPDRLDRCHPVIAGLRDDSARMEMPDEVRHRTLRLLQGLVAAAVERGWGVAGLPVSLEGCHTDFQQEARCRTATIEIRIGEFAYAVTLDQKSPKASDPLKAARLELALPSSHADLQSAWTDGKTASLEERLPEVIEALAERAGADLGRTEAAARSRVAAQAPRERAAAHDRALTRERFLAGELDRQAHALERWRRLTAYCDQLEARLSAADPQAHQTKSVREWLAWARTYTATVDPFKQLPGMPALPDDRGPSTQQEVLNEIVRDISAGKEPANARTPREWDHGGRFHPQE</sequence>
<dbReference type="EMBL" id="JAPZVP010000027">
    <property type="protein sequence ID" value="MDA1362723.1"/>
    <property type="molecule type" value="Genomic_DNA"/>
</dbReference>
<proteinExistence type="predicted"/>